<dbReference type="Pfam" id="PF20236">
    <property type="entry name" value="DUF6593"/>
    <property type="match status" value="1"/>
</dbReference>
<dbReference type="OrthoDB" id="3132420at2759"/>
<feature type="domain" description="DUF6593" evidence="1">
    <location>
        <begin position="68"/>
        <end position="182"/>
    </location>
</feature>
<keyword evidence="3" id="KW-1185">Reference proteome</keyword>
<dbReference type="EMBL" id="ML170156">
    <property type="protein sequence ID" value="TDL29283.1"/>
    <property type="molecule type" value="Genomic_DNA"/>
</dbReference>
<organism evidence="2 3">
    <name type="scientific">Rickenella mellea</name>
    <dbReference type="NCBI Taxonomy" id="50990"/>
    <lineage>
        <taxon>Eukaryota</taxon>
        <taxon>Fungi</taxon>
        <taxon>Dikarya</taxon>
        <taxon>Basidiomycota</taxon>
        <taxon>Agaricomycotina</taxon>
        <taxon>Agaricomycetes</taxon>
        <taxon>Hymenochaetales</taxon>
        <taxon>Rickenellaceae</taxon>
        <taxon>Rickenella</taxon>
    </lineage>
</organism>
<evidence type="ECO:0000313" key="3">
    <source>
        <dbReference type="Proteomes" id="UP000294933"/>
    </source>
</evidence>
<gene>
    <name evidence="2" type="ORF">BD410DRAFT_779645</name>
</gene>
<evidence type="ECO:0000313" key="2">
    <source>
        <dbReference type="EMBL" id="TDL29283.1"/>
    </source>
</evidence>
<accession>A0A4R5XE56</accession>
<evidence type="ECO:0000259" key="1">
    <source>
        <dbReference type="Pfam" id="PF20236"/>
    </source>
</evidence>
<proteinExistence type="predicted"/>
<dbReference type="InterPro" id="IPR046528">
    <property type="entry name" value="DUF6593"/>
</dbReference>
<dbReference type="AlphaFoldDB" id="A0A4R5XE56"/>
<dbReference type="Proteomes" id="UP000294933">
    <property type="component" value="Unassembled WGS sequence"/>
</dbReference>
<sequence length="192" mass="22333">MAGNELTLRWVFPSAEHRRDIRSFHIYHEQGNQASAVHLYKVCVEDILNNFSDTYFDSQFQHISTGTPNSVTTFHRWNAATSVWELAGEIAWTSDANATIHFGATSVHIQDLRRRKKASSKSRRFRADGSEYKWKIADNNSDLFCVDSRGKIVATWIHQTQILKVERRVEGILDRLVITCLLHVWFRLSNRW</sequence>
<reference evidence="2 3" key="1">
    <citation type="submission" date="2018-06" db="EMBL/GenBank/DDBJ databases">
        <title>A transcriptomic atlas of mushroom development highlights an independent origin of complex multicellularity.</title>
        <authorList>
            <consortium name="DOE Joint Genome Institute"/>
            <person name="Krizsan K."/>
            <person name="Almasi E."/>
            <person name="Merenyi Z."/>
            <person name="Sahu N."/>
            <person name="Viragh M."/>
            <person name="Koszo T."/>
            <person name="Mondo S."/>
            <person name="Kiss B."/>
            <person name="Balint B."/>
            <person name="Kues U."/>
            <person name="Barry K."/>
            <person name="Hegedus J.C."/>
            <person name="Henrissat B."/>
            <person name="Johnson J."/>
            <person name="Lipzen A."/>
            <person name="Ohm R."/>
            <person name="Nagy I."/>
            <person name="Pangilinan J."/>
            <person name="Yan J."/>
            <person name="Xiong Y."/>
            <person name="Grigoriev I.V."/>
            <person name="Hibbett D.S."/>
            <person name="Nagy L.G."/>
        </authorList>
    </citation>
    <scope>NUCLEOTIDE SEQUENCE [LARGE SCALE GENOMIC DNA]</scope>
    <source>
        <strain evidence="2 3">SZMC22713</strain>
    </source>
</reference>
<name>A0A4R5XE56_9AGAM</name>
<dbReference type="VEuPathDB" id="FungiDB:BD410DRAFT_779645"/>
<protein>
    <recommendedName>
        <fullName evidence="1">DUF6593 domain-containing protein</fullName>
    </recommendedName>
</protein>